<proteinExistence type="predicted"/>
<dbReference type="OrthoDB" id="1098640at2"/>
<evidence type="ECO:0000256" key="3">
    <source>
        <dbReference type="ARBA" id="ARBA00023157"/>
    </source>
</evidence>
<protein>
    <recommendedName>
        <fullName evidence="5">Thioredoxin domain-containing protein</fullName>
    </recommendedName>
</protein>
<evidence type="ECO:0000256" key="1">
    <source>
        <dbReference type="ARBA" id="ARBA00004196"/>
    </source>
</evidence>
<comment type="subcellular location">
    <subcellularLocation>
        <location evidence="1">Cell envelope</location>
    </subcellularLocation>
</comment>
<organism evidence="6 7">
    <name type="scientific">Zunongwangia profunda (strain DSM 18752 / CCTCC AB 206139 / SM-A87)</name>
    <name type="common">Wangia profunda</name>
    <dbReference type="NCBI Taxonomy" id="655815"/>
    <lineage>
        <taxon>Bacteria</taxon>
        <taxon>Pseudomonadati</taxon>
        <taxon>Bacteroidota</taxon>
        <taxon>Flavobacteriia</taxon>
        <taxon>Flavobacteriales</taxon>
        <taxon>Flavobacteriaceae</taxon>
        <taxon>Zunongwangia</taxon>
    </lineage>
</organism>
<dbReference type="eggNOG" id="COG0526">
    <property type="taxonomic scope" value="Bacteria"/>
</dbReference>
<dbReference type="AlphaFoldDB" id="D5BDH9"/>
<dbReference type="Gene3D" id="3.40.30.10">
    <property type="entry name" value="Glutaredoxin"/>
    <property type="match status" value="1"/>
</dbReference>
<sequence>MSFKNHHYLIALIILLCASCKNSDKNLAESASLEEETIPTLQNKPIDTINAKAILIGKTDAPYNFKYFNLLVHTGLFNEVSNIQQENHGDSLYVEIQKLSKPQIIDLIAFEEGGLPPLFSRFFITPGDSIFMEIKNHKISFSGKNAAHYNFFQQLEETATGNWGVFKGDFDQYKNDNTKFYNQKKKILENYIKAHPEVSKDFKQQTYAALKYEYLLHLISPRDHQLSNGTYQGSDLDEVINKMQFDGEVAMFDAKEYFDTINFEDDFNRPELLYNDCFKRTLPKYIHSVFANAEVPGYSIDNFINERDFIKSNLDNDLESFAIARLIYNYHEAGLAFGQKGKTLIEELINDYREEFSKKEDYVSKINEIIFDLNSMDFKLSEQLLDEKLINLKGDSIKLKDIFKNDPSKFKLIDNWASWCAPCIAEMQKSDEYNPMLKEKDISTVYISVDEDLEKWEETVNQLENYTNKEQHYRFADFKKSNLAHVFLQLGKTKNRYSIPKYTLIKNDSIILSTNSPRPSKQEEFLSLLD</sequence>
<keyword evidence="2" id="KW-0201">Cytochrome c-type biogenesis</keyword>
<evidence type="ECO:0000313" key="6">
    <source>
        <dbReference type="EMBL" id="ADF54885.1"/>
    </source>
</evidence>
<evidence type="ECO:0000256" key="4">
    <source>
        <dbReference type="ARBA" id="ARBA00023284"/>
    </source>
</evidence>
<keyword evidence="3" id="KW-1015">Disulfide bond</keyword>
<dbReference type="GO" id="GO:0030313">
    <property type="term" value="C:cell envelope"/>
    <property type="evidence" value="ECO:0007669"/>
    <property type="project" value="UniProtKB-SubCell"/>
</dbReference>
<evidence type="ECO:0000313" key="7">
    <source>
        <dbReference type="Proteomes" id="UP000001654"/>
    </source>
</evidence>
<dbReference type="Pfam" id="PF08534">
    <property type="entry name" value="Redoxin"/>
    <property type="match status" value="1"/>
</dbReference>
<dbReference type="STRING" id="655815.ZPR_4585"/>
<dbReference type="GO" id="GO:0017004">
    <property type="term" value="P:cytochrome complex assembly"/>
    <property type="evidence" value="ECO:0007669"/>
    <property type="project" value="UniProtKB-KW"/>
</dbReference>
<dbReference type="SUPFAM" id="SSF52833">
    <property type="entry name" value="Thioredoxin-like"/>
    <property type="match status" value="1"/>
</dbReference>
<dbReference type="Proteomes" id="UP000001654">
    <property type="component" value="Chromosome"/>
</dbReference>
<reference evidence="6 7" key="1">
    <citation type="journal article" date="2010" name="BMC Genomics">
        <title>The complete genome of Zunongwangia profunda SM-A87 reveals its adaptation to the deep-sea environment and ecological role in sedimentary organic nitrogen degradation.</title>
        <authorList>
            <person name="Qin Q.L."/>
            <person name="Zhang X.Y."/>
            <person name="Wang X.M."/>
            <person name="Liu G.M."/>
            <person name="Chen X.L."/>
            <person name="Xie B.B."/>
            <person name="Dang H.Y."/>
            <person name="Zhou B.C."/>
            <person name="Yu J."/>
            <person name="Zhang Y.Z."/>
        </authorList>
    </citation>
    <scope>NUCLEOTIDE SEQUENCE [LARGE SCALE GENOMIC DNA]</scope>
    <source>
        <strain evidence="7">DSM 18752 / CCTCC AB 206139 / SM-A87</strain>
    </source>
</reference>
<feature type="domain" description="Thioredoxin" evidence="5">
    <location>
        <begin position="378"/>
        <end position="530"/>
    </location>
</feature>
<evidence type="ECO:0000256" key="2">
    <source>
        <dbReference type="ARBA" id="ARBA00022748"/>
    </source>
</evidence>
<dbReference type="InterPro" id="IPR013740">
    <property type="entry name" value="Redoxin"/>
</dbReference>
<keyword evidence="4" id="KW-0676">Redox-active center</keyword>
<accession>D5BDH9</accession>
<dbReference type="PANTHER" id="PTHR42852">
    <property type="entry name" value="THIOL:DISULFIDE INTERCHANGE PROTEIN DSBE"/>
    <property type="match status" value="1"/>
</dbReference>
<dbReference type="KEGG" id="zpr:ZPR_4585"/>
<dbReference type="HOGENOM" id="CLU_527564_0_0_10"/>
<name>D5BDH9_ZUNPS</name>
<evidence type="ECO:0000259" key="5">
    <source>
        <dbReference type="PROSITE" id="PS51352"/>
    </source>
</evidence>
<dbReference type="RefSeq" id="WP_013073945.1">
    <property type="nucleotide sequence ID" value="NC_014041.1"/>
</dbReference>
<dbReference type="EMBL" id="CP001650">
    <property type="protein sequence ID" value="ADF54885.1"/>
    <property type="molecule type" value="Genomic_DNA"/>
</dbReference>
<dbReference type="InterPro" id="IPR013766">
    <property type="entry name" value="Thioredoxin_domain"/>
</dbReference>
<dbReference type="PROSITE" id="PS51352">
    <property type="entry name" value="THIOREDOXIN_2"/>
    <property type="match status" value="1"/>
</dbReference>
<dbReference type="PANTHER" id="PTHR42852:SF6">
    <property type="entry name" value="THIOL:DISULFIDE INTERCHANGE PROTEIN DSBE"/>
    <property type="match status" value="1"/>
</dbReference>
<gene>
    <name evidence="6" type="ordered locus">ZPR_4585</name>
</gene>
<dbReference type="InterPro" id="IPR050553">
    <property type="entry name" value="Thioredoxin_ResA/DsbE_sf"/>
</dbReference>
<dbReference type="InterPro" id="IPR036249">
    <property type="entry name" value="Thioredoxin-like_sf"/>
</dbReference>
<keyword evidence="7" id="KW-1185">Reference proteome</keyword>